<keyword evidence="10 11" id="KW-0694">RNA-binding</keyword>
<dbReference type="GO" id="GO:0001680">
    <property type="term" value="P:tRNA 3'-terminal CCA addition"/>
    <property type="evidence" value="ECO:0007669"/>
    <property type="project" value="UniProtKB-UniRule"/>
</dbReference>
<dbReference type="HAMAP" id="MF_01263">
    <property type="entry name" value="CCA_bact_type3"/>
    <property type="match status" value="1"/>
</dbReference>
<evidence type="ECO:0000256" key="10">
    <source>
        <dbReference type="ARBA" id="ARBA00022884"/>
    </source>
</evidence>
<keyword evidence="8 11" id="KW-0067">ATP-binding</keyword>
<evidence type="ECO:0000256" key="3">
    <source>
        <dbReference type="ARBA" id="ARBA00022694"/>
    </source>
</evidence>
<dbReference type="SUPFAM" id="SSF81891">
    <property type="entry name" value="Poly A polymerase C-terminal region-like"/>
    <property type="match status" value="1"/>
</dbReference>
<protein>
    <recommendedName>
        <fullName evidence="11">CCA-adding enzyme</fullName>
        <ecNumber evidence="11">2.7.7.72</ecNumber>
    </recommendedName>
    <alternativeName>
        <fullName evidence="11">CCA tRNA nucleotidyltransferase</fullName>
    </alternativeName>
    <alternativeName>
        <fullName evidence="11">tRNA CCA-pyrophosphorylase</fullName>
    </alternativeName>
    <alternativeName>
        <fullName evidence="11">tRNA adenylyl-/cytidylyl- transferase</fullName>
    </alternativeName>
    <alternativeName>
        <fullName evidence="11">tRNA nucleotidyltransferase</fullName>
    </alternativeName>
    <alternativeName>
        <fullName evidence="11">tRNA-NT</fullName>
    </alternativeName>
</protein>
<dbReference type="Pfam" id="PF01743">
    <property type="entry name" value="PolyA_pol"/>
    <property type="match status" value="1"/>
</dbReference>
<evidence type="ECO:0000256" key="2">
    <source>
        <dbReference type="ARBA" id="ARBA00022679"/>
    </source>
</evidence>
<feature type="binding site" evidence="11">
    <location>
        <position position="161"/>
    </location>
    <ligand>
        <name>ATP</name>
        <dbReference type="ChEBI" id="CHEBI:30616"/>
    </ligand>
</feature>
<keyword evidence="7 11" id="KW-0692">RNA repair</keyword>
<dbReference type="RefSeq" id="WP_153736073.1">
    <property type="nucleotide sequence ID" value="NZ_WJNG01000005.1"/>
</dbReference>
<keyword evidence="9 11" id="KW-0460">Magnesium</keyword>
<gene>
    <name evidence="11" type="primary">cca</name>
    <name evidence="15" type="ORF">GH741_06975</name>
</gene>
<comment type="subunit">
    <text evidence="11">Homodimer.</text>
</comment>
<dbReference type="InterPro" id="IPR032810">
    <property type="entry name" value="CCA-adding_enz_C"/>
</dbReference>
<feature type="binding site" evidence="11">
    <location>
        <position position="155"/>
    </location>
    <ligand>
        <name>CTP</name>
        <dbReference type="ChEBI" id="CHEBI:37563"/>
    </ligand>
</feature>
<sequence>MLDDAFRKAITIIERIELHGHKAYFVGGAVRDQYLSKEIGDIDITSSASPVEIQQMFDKVIPVGIEHGTVIVRIEGESYEVTTFRVEEGYSDFRRPDRVRFVDRIEDDLARRDFTINAIAMDKRGNLIDPFGGKKDIELRQIRTVGNPVDRFQEDPLRIMRALRFSSQLGFTINQSTKEALVNYIAWIEKIAIERISTELEKMFNGYFISNAIPLFVESNIGHYLPIFRDNLNLINDLNNHSVPLCSFSEIIAMFHLIKQDISVKDWVSEWKLSNKIEKEATILVNAIDHYREKSLDNWLIYSLPTNLFKAFIRLHSIFFPKSNLDLEQLNQMKMDLPIHSRKDLNLNGIEITNLFPDVPKGAWINNCLYQLERYVVLGHLNNQKNELKEWAKNGIHPESFNRNLRKEQE</sequence>
<evidence type="ECO:0000256" key="9">
    <source>
        <dbReference type="ARBA" id="ARBA00022842"/>
    </source>
</evidence>
<dbReference type="PANTHER" id="PTHR46173">
    <property type="entry name" value="CCA TRNA NUCLEOTIDYLTRANSFERASE 1, MITOCHONDRIAL"/>
    <property type="match status" value="1"/>
</dbReference>
<dbReference type="Proteomes" id="UP000799092">
    <property type="component" value="Unassembled WGS sequence"/>
</dbReference>
<dbReference type="GO" id="GO:0042245">
    <property type="term" value="P:RNA repair"/>
    <property type="evidence" value="ECO:0007669"/>
    <property type="project" value="UniProtKB-KW"/>
</dbReference>
<dbReference type="Gene3D" id="1.10.3090.10">
    <property type="entry name" value="cca-adding enzyme, domain 2"/>
    <property type="match status" value="1"/>
</dbReference>
<dbReference type="InterPro" id="IPR043519">
    <property type="entry name" value="NT_sf"/>
</dbReference>
<keyword evidence="3 11" id="KW-0819">tRNA processing</keyword>
<keyword evidence="4 11" id="KW-0548">Nucleotidyltransferase</keyword>
<proteinExistence type="inferred from homology"/>
<dbReference type="CDD" id="cd05398">
    <property type="entry name" value="NT_ClassII-CCAase"/>
    <property type="match status" value="1"/>
</dbReference>
<dbReference type="EC" id="2.7.7.72" evidence="11"/>
<comment type="similarity">
    <text evidence="11">Belongs to the tRNA nucleotidyltransferase/poly(A) polymerase family. Bacterial CCA-adding enzyme type 3 subfamily.</text>
</comment>
<evidence type="ECO:0000259" key="14">
    <source>
        <dbReference type="Pfam" id="PF13735"/>
    </source>
</evidence>
<evidence type="ECO:0000256" key="5">
    <source>
        <dbReference type="ARBA" id="ARBA00022723"/>
    </source>
</evidence>
<keyword evidence="6 11" id="KW-0547">Nucleotide-binding</keyword>
<feature type="binding site" evidence="11">
    <location>
        <position position="158"/>
    </location>
    <ligand>
        <name>CTP</name>
        <dbReference type="ChEBI" id="CHEBI:37563"/>
    </ligand>
</feature>
<feature type="binding site" evidence="11">
    <location>
        <position position="43"/>
    </location>
    <ligand>
        <name>Mg(2+)</name>
        <dbReference type="ChEBI" id="CHEBI:18420"/>
    </ligand>
</feature>
<comment type="miscellaneous">
    <text evidence="11">A single active site specifically recognizes both ATP and CTP and is responsible for their addition.</text>
</comment>
<feature type="binding site" evidence="11">
    <location>
        <position position="112"/>
    </location>
    <ligand>
        <name>ATP</name>
        <dbReference type="ChEBI" id="CHEBI:30616"/>
    </ligand>
</feature>
<dbReference type="Gene3D" id="1.10.246.80">
    <property type="match status" value="1"/>
</dbReference>
<keyword evidence="2 11" id="KW-0808">Transferase</keyword>
<dbReference type="AlphaFoldDB" id="A0A6A8D9I8"/>
<dbReference type="InterPro" id="IPR002646">
    <property type="entry name" value="PolA_pol_head_dom"/>
</dbReference>
<keyword evidence="5 11" id="KW-0479">Metal-binding</keyword>
<dbReference type="GO" id="GO:0000049">
    <property type="term" value="F:tRNA binding"/>
    <property type="evidence" value="ECO:0007669"/>
    <property type="project" value="UniProtKB-UniRule"/>
</dbReference>
<dbReference type="GO" id="GO:0000287">
    <property type="term" value="F:magnesium ion binding"/>
    <property type="evidence" value="ECO:0007669"/>
    <property type="project" value="UniProtKB-UniRule"/>
</dbReference>
<name>A0A6A8D9I8_9BACI</name>
<evidence type="ECO:0000313" key="16">
    <source>
        <dbReference type="Proteomes" id="UP000799092"/>
    </source>
</evidence>
<evidence type="ECO:0000256" key="6">
    <source>
        <dbReference type="ARBA" id="ARBA00022741"/>
    </source>
</evidence>
<dbReference type="EMBL" id="WJNG01000005">
    <property type="protein sequence ID" value="MRH42425.1"/>
    <property type="molecule type" value="Genomic_DNA"/>
</dbReference>
<evidence type="ECO:0000259" key="12">
    <source>
        <dbReference type="Pfam" id="PF01743"/>
    </source>
</evidence>
<feature type="binding site" evidence="11">
    <location>
        <position position="41"/>
    </location>
    <ligand>
        <name>Mg(2+)</name>
        <dbReference type="ChEBI" id="CHEBI:18420"/>
    </ligand>
</feature>
<feature type="domain" description="Poly A polymerase head" evidence="12">
    <location>
        <begin position="23"/>
        <end position="143"/>
    </location>
</feature>
<accession>A0A6A8D9I8</accession>
<reference evidence="15" key="1">
    <citation type="submission" date="2019-11" db="EMBL/GenBank/DDBJ databases">
        <authorList>
            <person name="Li J."/>
        </authorList>
    </citation>
    <scope>NUCLEOTIDE SEQUENCE</scope>
    <source>
        <strain evidence="15">B6B</strain>
    </source>
</reference>
<dbReference type="GO" id="GO:0160016">
    <property type="term" value="F:CCACCA tRNA nucleotidyltransferase activity"/>
    <property type="evidence" value="ECO:0007669"/>
    <property type="project" value="RHEA"/>
</dbReference>
<dbReference type="InterPro" id="IPR050264">
    <property type="entry name" value="Bact_CCA-adding_enz_type3_sf"/>
</dbReference>
<feature type="binding site" evidence="11">
    <location>
        <position position="158"/>
    </location>
    <ligand>
        <name>ATP</name>
        <dbReference type="ChEBI" id="CHEBI:30616"/>
    </ligand>
</feature>
<evidence type="ECO:0000256" key="4">
    <source>
        <dbReference type="ARBA" id="ARBA00022695"/>
    </source>
</evidence>
<keyword evidence="16" id="KW-1185">Reference proteome</keyword>
<comment type="cofactor">
    <cofactor evidence="1 11">
        <name>Mg(2+)</name>
        <dbReference type="ChEBI" id="CHEBI:18420"/>
    </cofactor>
</comment>
<feature type="binding site" evidence="11">
    <location>
        <position position="28"/>
    </location>
    <ligand>
        <name>ATP</name>
        <dbReference type="ChEBI" id="CHEBI:30616"/>
    </ligand>
</feature>
<feature type="binding site" evidence="11">
    <location>
        <position position="31"/>
    </location>
    <ligand>
        <name>ATP</name>
        <dbReference type="ChEBI" id="CHEBI:30616"/>
    </ligand>
</feature>
<evidence type="ECO:0000256" key="11">
    <source>
        <dbReference type="HAMAP-Rule" id="MF_01263"/>
    </source>
</evidence>
<evidence type="ECO:0000313" key="15">
    <source>
        <dbReference type="EMBL" id="MRH42425.1"/>
    </source>
</evidence>
<organism evidence="15 16">
    <name type="scientific">Aquibacillus halophilus</name>
    <dbReference type="NCBI Taxonomy" id="930132"/>
    <lineage>
        <taxon>Bacteria</taxon>
        <taxon>Bacillati</taxon>
        <taxon>Bacillota</taxon>
        <taxon>Bacilli</taxon>
        <taxon>Bacillales</taxon>
        <taxon>Bacillaceae</taxon>
        <taxon>Aquibacillus</taxon>
    </lineage>
</organism>
<dbReference type="InterPro" id="IPR023068">
    <property type="entry name" value="CCA-adding_enz_firmicutes"/>
</dbReference>
<feature type="binding site" evidence="11">
    <location>
        <position position="155"/>
    </location>
    <ligand>
        <name>ATP</name>
        <dbReference type="ChEBI" id="CHEBI:30616"/>
    </ligand>
</feature>
<dbReference type="OrthoDB" id="9805698at2"/>
<dbReference type="Pfam" id="PF12627">
    <property type="entry name" value="PolyA_pol_RNAbd"/>
    <property type="match status" value="1"/>
</dbReference>
<evidence type="ECO:0000256" key="1">
    <source>
        <dbReference type="ARBA" id="ARBA00001946"/>
    </source>
</evidence>
<feature type="domain" description="tRNA nucleotidyltransferase/poly(A) polymerase RNA and SrmB- binding" evidence="13">
    <location>
        <begin position="170"/>
        <end position="228"/>
    </location>
</feature>
<feature type="binding site" evidence="11">
    <location>
        <position position="161"/>
    </location>
    <ligand>
        <name>CTP</name>
        <dbReference type="ChEBI" id="CHEBI:37563"/>
    </ligand>
</feature>
<dbReference type="Gene3D" id="3.30.460.10">
    <property type="entry name" value="Beta Polymerase, domain 2"/>
    <property type="match status" value="1"/>
</dbReference>
<feature type="binding site" evidence="11">
    <location>
        <position position="164"/>
    </location>
    <ligand>
        <name>CTP</name>
        <dbReference type="ChEBI" id="CHEBI:37563"/>
    </ligand>
</feature>
<dbReference type="GO" id="GO:0005524">
    <property type="term" value="F:ATP binding"/>
    <property type="evidence" value="ECO:0007669"/>
    <property type="project" value="UniProtKB-UniRule"/>
</dbReference>
<dbReference type="SUPFAM" id="SSF81301">
    <property type="entry name" value="Nucleotidyltransferase"/>
    <property type="match status" value="1"/>
</dbReference>
<dbReference type="InterPro" id="IPR032828">
    <property type="entry name" value="PolyA_RNA-bd"/>
</dbReference>
<evidence type="ECO:0000256" key="7">
    <source>
        <dbReference type="ARBA" id="ARBA00022800"/>
    </source>
</evidence>
<comment type="catalytic activity">
    <reaction evidence="11">
        <text>a tRNA precursor + 2 CTP + ATP = a tRNA with a 3' CCA end + 3 diphosphate</text>
        <dbReference type="Rhea" id="RHEA:14433"/>
        <dbReference type="Rhea" id="RHEA-COMP:10465"/>
        <dbReference type="Rhea" id="RHEA-COMP:10468"/>
        <dbReference type="ChEBI" id="CHEBI:30616"/>
        <dbReference type="ChEBI" id="CHEBI:33019"/>
        <dbReference type="ChEBI" id="CHEBI:37563"/>
        <dbReference type="ChEBI" id="CHEBI:74896"/>
        <dbReference type="ChEBI" id="CHEBI:83071"/>
        <dbReference type="EC" id="2.7.7.72"/>
    </reaction>
</comment>
<dbReference type="PANTHER" id="PTHR46173:SF1">
    <property type="entry name" value="CCA TRNA NUCLEOTIDYLTRANSFERASE 1, MITOCHONDRIAL"/>
    <property type="match status" value="1"/>
</dbReference>
<dbReference type="Pfam" id="PF13735">
    <property type="entry name" value="tRNA_NucTran2_2"/>
    <property type="match status" value="1"/>
</dbReference>
<feature type="binding site" evidence="11">
    <location>
        <position position="28"/>
    </location>
    <ligand>
        <name>CTP</name>
        <dbReference type="ChEBI" id="CHEBI:37563"/>
    </ligand>
</feature>
<comment type="caution">
    <text evidence="15">The sequence shown here is derived from an EMBL/GenBank/DDBJ whole genome shotgun (WGS) entry which is preliminary data.</text>
</comment>
<dbReference type="GO" id="GO:0004810">
    <property type="term" value="F:CCA tRNA nucleotidyltransferase activity"/>
    <property type="evidence" value="ECO:0007669"/>
    <property type="project" value="UniProtKB-UniRule"/>
</dbReference>
<feature type="domain" description="CCA-adding enzyme C-terminal" evidence="14">
    <location>
        <begin position="254"/>
        <end position="392"/>
    </location>
</feature>
<comment type="function">
    <text evidence="11">Catalyzes the addition and repair of the essential 3'-terminal CCA sequence in tRNAs without using a nucleic acid template. Adds these three nucleotides in the order of C, C, and A to the tRNA nucleotide-73, using CTP and ATP as substrates and producing inorganic pyrophosphate. tRNA 3'-terminal CCA addition is required both for tRNA processing and repair. Also involved in tRNA surveillance by mediating tandem CCA addition to generate a CCACCA at the 3' terminus of unstable tRNAs. While stable tRNAs receive only 3'-terminal CCA, unstable tRNAs are marked with CCACCA and rapidly degraded.</text>
</comment>
<feature type="binding site" evidence="11">
    <location>
        <position position="164"/>
    </location>
    <ligand>
        <name>ATP</name>
        <dbReference type="ChEBI" id="CHEBI:30616"/>
    </ligand>
</feature>
<dbReference type="NCBIfam" id="NF009814">
    <property type="entry name" value="PRK13299.1"/>
    <property type="match status" value="1"/>
</dbReference>
<evidence type="ECO:0000256" key="8">
    <source>
        <dbReference type="ARBA" id="ARBA00022840"/>
    </source>
</evidence>
<comment type="catalytic activity">
    <reaction evidence="11">
        <text>a tRNA with a 3' CCA end + 2 CTP + ATP = a tRNA with a 3' CCACCA end + 3 diphosphate</text>
        <dbReference type="Rhea" id="RHEA:76235"/>
        <dbReference type="Rhea" id="RHEA-COMP:10468"/>
        <dbReference type="Rhea" id="RHEA-COMP:18655"/>
        <dbReference type="ChEBI" id="CHEBI:30616"/>
        <dbReference type="ChEBI" id="CHEBI:33019"/>
        <dbReference type="ChEBI" id="CHEBI:37563"/>
        <dbReference type="ChEBI" id="CHEBI:83071"/>
        <dbReference type="ChEBI" id="CHEBI:195187"/>
    </reaction>
</comment>
<feature type="binding site" evidence="11">
    <location>
        <position position="31"/>
    </location>
    <ligand>
        <name>CTP</name>
        <dbReference type="ChEBI" id="CHEBI:37563"/>
    </ligand>
</feature>
<feature type="binding site" evidence="11">
    <location>
        <position position="112"/>
    </location>
    <ligand>
        <name>CTP</name>
        <dbReference type="ChEBI" id="CHEBI:37563"/>
    </ligand>
</feature>
<evidence type="ECO:0000259" key="13">
    <source>
        <dbReference type="Pfam" id="PF12627"/>
    </source>
</evidence>